<dbReference type="EMBL" id="BPLR01006757">
    <property type="protein sequence ID" value="GIY12209.1"/>
    <property type="molecule type" value="Genomic_DNA"/>
</dbReference>
<reference evidence="2 3" key="1">
    <citation type="submission" date="2021-06" db="EMBL/GenBank/DDBJ databases">
        <title>Caerostris extrusa draft genome.</title>
        <authorList>
            <person name="Kono N."/>
            <person name="Arakawa K."/>
        </authorList>
    </citation>
    <scope>NUCLEOTIDE SEQUENCE [LARGE SCALE GENOMIC DNA]</scope>
</reference>
<dbReference type="AlphaFoldDB" id="A0AAV4QTQ2"/>
<dbReference type="Proteomes" id="UP001054945">
    <property type="component" value="Unassembled WGS sequence"/>
</dbReference>
<gene>
    <name evidence="2" type="ORF">CEXT_617451</name>
</gene>
<evidence type="ECO:0008006" key="4">
    <source>
        <dbReference type="Google" id="ProtNLM"/>
    </source>
</evidence>
<proteinExistence type="predicted"/>
<accession>A0AAV4QTQ2</accession>
<evidence type="ECO:0000256" key="1">
    <source>
        <dbReference type="SAM" id="MobiDB-lite"/>
    </source>
</evidence>
<feature type="region of interest" description="Disordered" evidence="1">
    <location>
        <begin position="23"/>
        <end position="69"/>
    </location>
</feature>
<evidence type="ECO:0000313" key="3">
    <source>
        <dbReference type="Proteomes" id="UP001054945"/>
    </source>
</evidence>
<evidence type="ECO:0000313" key="2">
    <source>
        <dbReference type="EMBL" id="GIY12209.1"/>
    </source>
</evidence>
<comment type="caution">
    <text evidence="2">The sequence shown here is derived from an EMBL/GenBank/DDBJ whole genome shotgun (WGS) entry which is preliminary data.</text>
</comment>
<protein>
    <recommendedName>
        <fullName evidence="4">Ycf15</fullName>
    </recommendedName>
</protein>
<name>A0AAV4QTQ2_CAEEX</name>
<keyword evidence="3" id="KW-1185">Reference proteome</keyword>
<sequence length="69" mass="7729">MKYWEDIPFIHIIFREGSPDRIPLRSSIPNTSSPLNEGDEQRNTCSASSMEEPAYTGTLEAAVTANKKE</sequence>
<organism evidence="2 3">
    <name type="scientific">Caerostris extrusa</name>
    <name type="common">Bark spider</name>
    <name type="synonym">Caerostris bankana</name>
    <dbReference type="NCBI Taxonomy" id="172846"/>
    <lineage>
        <taxon>Eukaryota</taxon>
        <taxon>Metazoa</taxon>
        <taxon>Ecdysozoa</taxon>
        <taxon>Arthropoda</taxon>
        <taxon>Chelicerata</taxon>
        <taxon>Arachnida</taxon>
        <taxon>Araneae</taxon>
        <taxon>Araneomorphae</taxon>
        <taxon>Entelegynae</taxon>
        <taxon>Araneoidea</taxon>
        <taxon>Araneidae</taxon>
        <taxon>Caerostris</taxon>
    </lineage>
</organism>